<protein>
    <submittedName>
        <fullName evidence="2">Uncharacterized protein</fullName>
    </submittedName>
</protein>
<proteinExistence type="predicted"/>
<evidence type="ECO:0000313" key="2">
    <source>
        <dbReference type="EMBL" id="OUE03868.1"/>
    </source>
</evidence>
<feature type="region of interest" description="Disordered" evidence="1">
    <location>
        <begin position="62"/>
        <end position="88"/>
    </location>
</feature>
<dbReference type="Proteomes" id="UP000195062">
    <property type="component" value="Unassembled WGS sequence"/>
</dbReference>
<keyword evidence="3" id="KW-1185">Reference proteome</keyword>
<evidence type="ECO:0000313" key="3">
    <source>
        <dbReference type="Proteomes" id="UP000195062"/>
    </source>
</evidence>
<dbReference type="AlphaFoldDB" id="A0A251XLE3"/>
<comment type="caution">
    <text evidence="2">The sequence shown here is derived from an EMBL/GenBank/DDBJ whole genome shotgun (WGS) entry which is preliminary data.</text>
</comment>
<feature type="region of interest" description="Disordered" evidence="1">
    <location>
        <begin position="1"/>
        <end position="47"/>
    </location>
</feature>
<feature type="compositionally biased region" description="Low complexity" evidence="1">
    <location>
        <begin position="75"/>
        <end position="88"/>
    </location>
</feature>
<evidence type="ECO:0000256" key="1">
    <source>
        <dbReference type="SAM" id="MobiDB-lite"/>
    </source>
</evidence>
<feature type="compositionally biased region" description="Gly residues" evidence="1">
    <location>
        <begin position="16"/>
        <end position="25"/>
    </location>
</feature>
<reference evidence="2 3" key="1">
    <citation type="submission" date="2016-08" db="EMBL/GenBank/DDBJ databases">
        <title>Genome sequence of Clavibacter michiganensis subsp. michiganensis strain CASJ007.</title>
        <authorList>
            <person name="Thapa S.P."/>
            <person name="Coaker G."/>
        </authorList>
    </citation>
    <scope>NUCLEOTIDE SEQUENCE [LARGE SCALE GENOMIC DNA]</scope>
    <source>
        <strain evidence="2">CASJ007</strain>
    </source>
</reference>
<name>A0A251XLE3_CLAMM</name>
<dbReference type="EMBL" id="MDHH01000001">
    <property type="protein sequence ID" value="OUE03868.1"/>
    <property type="molecule type" value="Genomic_DNA"/>
</dbReference>
<gene>
    <name evidence="2" type="ORF">CMMCAS07_02905</name>
</gene>
<accession>A0A251XLE3</accession>
<sequence length="117" mass="11281">MLAEDVGGIHPDHVGPDGGEGGGLADGAADPVGEGRVGVGGGEVDRERETAVVQGVGQVAEVGGGSEAGRTRTPGARSAAGSASAAAGSATGVICRCVRPRSRRAGILAARPRRSSA</sequence>
<organism evidence="2 3">
    <name type="scientific">Clavibacter michiganensis subsp. michiganensis</name>
    <dbReference type="NCBI Taxonomy" id="33013"/>
    <lineage>
        <taxon>Bacteria</taxon>
        <taxon>Bacillati</taxon>
        <taxon>Actinomycetota</taxon>
        <taxon>Actinomycetes</taxon>
        <taxon>Micrococcales</taxon>
        <taxon>Microbacteriaceae</taxon>
        <taxon>Clavibacter</taxon>
    </lineage>
</organism>